<keyword evidence="2" id="KW-0472">Membrane</keyword>
<reference evidence="5" key="1">
    <citation type="submission" date="2022-11" db="UniProtKB">
        <authorList>
            <consortium name="WormBaseParasite"/>
        </authorList>
    </citation>
    <scope>IDENTIFICATION</scope>
</reference>
<feature type="region of interest" description="Disordered" evidence="1">
    <location>
        <begin position="283"/>
        <end position="309"/>
    </location>
</feature>
<organism evidence="4 5">
    <name type="scientific">Plectus sambesii</name>
    <dbReference type="NCBI Taxonomy" id="2011161"/>
    <lineage>
        <taxon>Eukaryota</taxon>
        <taxon>Metazoa</taxon>
        <taxon>Ecdysozoa</taxon>
        <taxon>Nematoda</taxon>
        <taxon>Chromadorea</taxon>
        <taxon>Plectida</taxon>
        <taxon>Plectina</taxon>
        <taxon>Plectoidea</taxon>
        <taxon>Plectidae</taxon>
        <taxon>Plectus</taxon>
    </lineage>
</organism>
<evidence type="ECO:0000256" key="2">
    <source>
        <dbReference type="SAM" id="Phobius"/>
    </source>
</evidence>
<feature type="transmembrane region" description="Helical" evidence="2">
    <location>
        <begin position="204"/>
        <end position="227"/>
    </location>
</feature>
<keyword evidence="2" id="KW-0812">Transmembrane</keyword>
<evidence type="ECO:0000256" key="1">
    <source>
        <dbReference type="SAM" id="MobiDB-lite"/>
    </source>
</evidence>
<evidence type="ECO:0000259" key="3">
    <source>
        <dbReference type="Pfam" id="PF10277"/>
    </source>
</evidence>
<dbReference type="InterPro" id="IPR039545">
    <property type="entry name" value="PGAP2"/>
</dbReference>
<feature type="transmembrane region" description="Helical" evidence="2">
    <location>
        <begin position="40"/>
        <end position="62"/>
    </location>
</feature>
<feature type="transmembrane region" description="Helical" evidence="2">
    <location>
        <begin position="239"/>
        <end position="258"/>
    </location>
</feature>
<proteinExistence type="predicted"/>
<dbReference type="WBParaSite" id="PSAMB.scaffold787size41389.g8694.t1">
    <property type="protein sequence ID" value="PSAMB.scaffold787size41389.g8694.t1"/>
    <property type="gene ID" value="PSAMB.scaffold787size41389.g8694"/>
</dbReference>
<feature type="compositionally biased region" description="Basic and acidic residues" evidence="1">
    <location>
        <begin position="283"/>
        <end position="295"/>
    </location>
</feature>
<dbReference type="GO" id="GO:0005789">
    <property type="term" value="C:endoplasmic reticulum membrane"/>
    <property type="evidence" value="ECO:0007669"/>
    <property type="project" value="TreeGrafter"/>
</dbReference>
<feature type="transmembrane region" description="Helical" evidence="2">
    <location>
        <begin position="171"/>
        <end position="192"/>
    </location>
</feature>
<dbReference type="Proteomes" id="UP000887566">
    <property type="component" value="Unplaced"/>
</dbReference>
<dbReference type="Pfam" id="PF10277">
    <property type="entry name" value="Frag1"/>
    <property type="match status" value="1"/>
</dbReference>
<dbReference type="InterPro" id="IPR019402">
    <property type="entry name" value="CWH43_N"/>
</dbReference>
<name>A0A914XCQ2_9BILA</name>
<dbReference type="GO" id="GO:0000139">
    <property type="term" value="C:Golgi membrane"/>
    <property type="evidence" value="ECO:0007669"/>
    <property type="project" value="InterPro"/>
</dbReference>
<evidence type="ECO:0000313" key="5">
    <source>
        <dbReference type="WBParaSite" id="PSAMB.scaffold787size41389.g8694.t1"/>
    </source>
</evidence>
<sequence length="309" mass="35927">MPLAIVEKFIDREKWTGNLKSRVPRPNNHEVLLQSSIRPVSVVAGLFPVFGLMFVVVYGYVFQAERLSTYLRATKCPNITSRLPPISYPMGIWQPQKFIWLLFIIMHVPPRVFYGITYTRFFLRSDSKFTNTWWYRFFIFAYPWVTLLEMISLIMVTVIDQESCFQVHASSCAAFVIMFCSNVFVHAVLHWASGFKNKSRLANALAYFKAGCFVSSFTLAMIMLVTYPYYKRTCSEEAYLTFAIAEYMFVIHNAAFHFTSYFDFPKVKIGLFVDFTEFNEDNSTEKKGARRESLEKNIAPYGYEKQPGN</sequence>
<feature type="transmembrane region" description="Helical" evidence="2">
    <location>
        <begin position="98"/>
        <end position="117"/>
    </location>
</feature>
<dbReference type="AlphaFoldDB" id="A0A914XCQ2"/>
<dbReference type="GO" id="GO:0006506">
    <property type="term" value="P:GPI anchor biosynthetic process"/>
    <property type="evidence" value="ECO:0007669"/>
    <property type="project" value="TreeGrafter"/>
</dbReference>
<dbReference type="PANTHER" id="PTHR12892:SF15">
    <property type="entry name" value="POST-GPI ATTACHMENT TO PROTEINS FACTOR 2-LIKE"/>
    <property type="match status" value="1"/>
</dbReference>
<protein>
    <submittedName>
        <fullName evidence="5">Post-GPI attachment to proteins factor 2</fullName>
    </submittedName>
</protein>
<keyword evidence="4" id="KW-1185">Reference proteome</keyword>
<evidence type="ECO:0000313" key="4">
    <source>
        <dbReference type="Proteomes" id="UP000887566"/>
    </source>
</evidence>
<accession>A0A914XCQ2</accession>
<dbReference type="PANTHER" id="PTHR12892">
    <property type="entry name" value="FGF RECEPTOR ACTIVATING PROTEIN 1"/>
    <property type="match status" value="1"/>
</dbReference>
<feature type="domain" description="CWH43-like N-terminal" evidence="3">
    <location>
        <begin position="40"/>
        <end position="266"/>
    </location>
</feature>
<keyword evidence="2" id="KW-1133">Transmembrane helix</keyword>
<feature type="transmembrane region" description="Helical" evidence="2">
    <location>
        <begin position="137"/>
        <end position="159"/>
    </location>
</feature>